<accession>A0ABQ1JIR3</accession>
<evidence type="ECO:0000313" key="3">
    <source>
        <dbReference type="EMBL" id="GGB70006.1"/>
    </source>
</evidence>
<organism evidence="3 4">
    <name type="scientific">Blastomonas aquatica</name>
    <dbReference type="NCBI Taxonomy" id="1510276"/>
    <lineage>
        <taxon>Bacteria</taxon>
        <taxon>Pseudomonadati</taxon>
        <taxon>Pseudomonadota</taxon>
        <taxon>Alphaproteobacteria</taxon>
        <taxon>Sphingomonadales</taxon>
        <taxon>Sphingomonadaceae</taxon>
        <taxon>Blastomonas</taxon>
    </lineage>
</organism>
<evidence type="ECO:0000256" key="2">
    <source>
        <dbReference type="SAM" id="SignalP"/>
    </source>
</evidence>
<dbReference type="Proteomes" id="UP000614261">
    <property type="component" value="Unassembled WGS sequence"/>
</dbReference>
<feature type="signal peptide" evidence="2">
    <location>
        <begin position="1"/>
        <end position="23"/>
    </location>
</feature>
<sequence>MLRTLVMVIGIFSISVASSAAQAQQLQQPGPSGSITHLLPRWPSDAEYLVLSTSENKTRLFIRKPEQTSSTPDLRLLEDLRDLAAIVPFGGSERCAAERSAADIVVSCAEGFDPEGVLIRFYGKLPPGAAARALVETKGSKEFRLQFVNLGEDATAAKAASGQLNLALPPRADGPLQLVILGPQSGGSLRVTDLRLAPTHPPRALDSGAWAWHPQAWQEDSDALLRPAIERRLKHLYITLDIAGGQVEHAAELTRFLRAASGAGISVEAVEGDPRMVLPEGLANALDRARAIARFQKSAPAAARLSGVQYDIEPYVLPGWGTAPVDHKAWSNAVNALADAVNGQLHLVLPFWVASEPAGAQFLRDVEASVNAVTVMSYRADGALAAHLAQPLLNWGGSAHKRVRIALEAGPVPSEVEETFVPATSGQLALVETAGQVTATHLSEPQVVPGAKMYASRGKVQTRSDRISFLGNERAMMEAAEDVARVASAWESFAGISYHGLAWSSRQRDPSPVSGSQPVSDENPRSRQE</sequence>
<dbReference type="RefSeq" id="WP_188514906.1">
    <property type="nucleotide sequence ID" value="NZ_BMGD01000004.1"/>
</dbReference>
<keyword evidence="2" id="KW-0732">Signal</keyword>
<reference evidence="4" key="1">
    <citation type="journal article" date="2019" name="Int. J. Syst. Evol. Microbiol.">
        <title>The Global Catalogue of Microorganisms (GCM) 10K type strain sequencing project: providing services to taxonomists for standard genome sequencing and annotation.</title>
        <authorList>
            <consortium name="The Broad Institute Genomics Platform"/>
            <consortium name="The Broad Institute Genome Sequencing Center for Infectious Disease"/>
            <person name="Wu L."/>
            <person name="Ma J."/>
        </authorList>
    </citation>
    <scope>NUCLEOTIDE SEQUENCE [LARGE SCALE GENOMIC DNA]</scope>
    <source>
        <strain evidence="4">CGMCC 1.12851</strain>
    </source>
</reference>
<dbReference type="EMBL" id="BMGD01000004">
    <property type="protein sequence ID" value="GGB70006.1"/>
    <property type="molecule type" value="Genomic_DNA"/>
</dbReference>
<keyword evidence="4" id="KW-1185">Reference proteome</keyword>
<feature type="chain" id="PRO_5045322474" evidence="2">
    <location>
        <begin position="24"/>
        <end position="529"/>
    </location>
</feature>
<protein>
    <submittedName>
        <fullName evidence="3">Uncharacterized protein</fullName>
    </submittedName>
</protein>
<proteinExistence type="predicted"/>
<comment type="caution">
    <text evidence="3">The sequence shown here is derived from an EMBL/GenBank/DDBJ whole genome shotgun (WGS) entry which is preliminary data.</text>
</comment>
<evidence type="ECO:0000313" key="4">
    <source>
        <dbReference type="Proteomes" id="UP000614261"/>
    </source>
</evidence>
<name>A0ABQ1JIR3_9SPHN</name>
<feature type="region of interest" description="Disordered" evidence="1">
    <location>
        <begin position="504"/>
        <end position="529"/>
    </location>
</feature>
<evidence type="ECO:0000256" key="1">
    <source>
        <dbReference type="SAM" id="MobiDB-lite"/>
    </source>
</evidence>
<gene>
    <name evidence="3" type="ORF">GCM10010833_26580</name>
</gene>